<name>A0A8S2G3M5_9BILA</name>
<gene>
    <name evidence="1" type="ORF">OVA965_LOCUS42946</name>
    <name evidence="2" type="ORF">TMI583_LOCUS45013</name>
</gene>
<feature type="non-terminal residue" evidence="1">
    <location>
        <position position="159"/>
    </location>
</feature>
<accession>A0A8S2G3M5</accession>
<dbReference type="EMBL" id="CAJNOK010054644">
    <property type="protein sequence ID" value="CAF1616476.1"/>
    <property type="molecule type" value="Genomic_DNA"/>
</dbReference>
<dbReference type="Proteomes" id="UP000682733">
    <property type="component" value="Unassembled WGS sequence"/>
</dbReference>
<dbReference type="Proteomes" id="UP000677228">
    <property type="component" value="Unassembled WGS sequence"/>
</dbReference>
<proteinExistence type="predicted"/>
<protein>
    <submittedName>
        <fullName evidence="1">Uncharacterized protein</fullName>
    </submittedName>
</protein>
<reference evidence="1" key="1">
    <citation type="submission" date="2021-02" db="EMBL/GenBank/DDBJ databases">
        <authorList>
            <person name="Nowell W R."/>
        </authorList>
    </citation>
    <scope>NUCLEOTIDE SEQUENCE</scope>
</reference>
<dbReference type="AlphaFoldDB" id="A0A8S2G3M5"/>
<evidence type="ECO:0000313" key="2">
    <source>
        <dbReference type="EMBL" id="CAF4433295.1"/>
    </source>
</evidence>
<sequence length="159" mass="18546">IIQECPQFQQRIVNTYHEHLSKSNHSIFKLIYETAKQILCGQRFDGLVDSIRSQITKSFTNFVSYVLKNVVNDYALTTLSKTSTNGFESMLNLIDYLSFESSNNRGDDMCNQKQNITIQVITHYSYIPLTPLFHLFNQRIETYANELKMNYLSRHTQST</sequence>
<comment type="caution">
    <text evidence="1">The sequence shown here is derived from an EMBL/GenBank/DDBJ whole genome shotgun (WGS) entry which is preliminary data.</text>
</comment>
<evidence type="ECO:0000313" key="3">
    <source>
        <dbReference type="Proteomes" id="UP000677228"/>
    </source>
</evidence>
<feature type="non-terminal residue" evidence="1">
    <location>
        <position position="1"/>
    </location>
</feature>
<evidence type="ECO:0000313" key="1">
    <source>
        <dbReference type="EMBL" id="CAF1616476.1"/>
    </source>
</evidence>
<dbReference type="EMBL" id="CAJOBA010079219">
    <property type="protein sequence ID" value="CAF4433295.1"/>
    <property type="molecule type" value="Genomic_DNA"/>
</dbReference>
<organism evidence="1 3">
    <name type="scientific">Didymodactylos carnosus</name>
    <dbReference type="NCBI Taxonomy" id="1234261"/>
    <lineage>
        <taxon>Eukaryota</taxon>
        <taxon>Metazoa</taxon>
        <taxon>Spiralia</taxon>
        <taxon>Gnathifera</taxon>
        <taxon>Rotifera</taxon>
        <taxon>Eurotatoria</taxon>
        <taxon>Bdelloidea</taxon>
        <taxon>Philodinida</taxon>
        <taxon>Philodinidae</taxon>
        <taxon>Didymodactylos</taxon>
    </lineage>
</organism>